<dbReference type="Proteomes" id="UP000515697">
    <property type="component" value="Chromosome PVSEL_14"/>
</dbReference>
<feature type="region of interest" description="Disordered" evidence="1">
    <location>
        <begin position="229"/>
        <end position="277"/>
    </location>
</feature>
<dbReference type="VEuPathDB" id="PlasmoDB:PVSEL_1407000"/>
<evidence type="ECO:0000256" key="2">
    <source>
        <dbReference type="SAM" id="Phobius"/>
    </source>
</evidence>
<dbReference type="VEuPathDB" id="PlasmoDB:PVPCR_1300160"/>
<evidence type="ECO:0000313" key="3">
    <source>
        <dbReference type="EMBL" id="CAD2114482.1"/>
    </source>
</evidence>
<dbReference type="Pfam" id="PF06022">
    <property type="entry name" value="Cir_Bir_Yir"/>
    <property type="match status" value="1"/>
</dbReference>
<evidence type="ECO:0000256" key="1">
    <source>
        <dbReference type="SAM" id="MobiDB-lite"/>
    </source>
</evidence>
<dbReference type="VEuPathDB" id="PlasmoDB:PVBDA_0200170"/>
<dbReference type="InterPro" id="IPR006477">
    <property type="entry name" value="Yir_bir_cir"/>
</dbReference>
<keyword evidence="2" id="KW-0812">Transmembrane</keyword>
<dbReference type="VEuPathDB" id="PlasmoDB:PVVCY_1100140"/>
<evidence type="ECO:0000313" key="4">
    <source>
        <dbReference type="Proteomes" id="UP000515697"/>
    </source>
</evidence>
<gene>
    <name evidence="3" type="ORF">PVSEL_1407000</name>
</gene>
<accession>A0A6V7TI44</accession>
<keyword evidence="2" id="KW-1133">Transmembrane helix</keyword>
<reference evidence="3 4" key="1">
    <citation type="submission" date="2020-08" db="EMBL/GenBank/DDBJ databases">
        <authorList>
            <person name="Ramaprasad A."/>
        </authorList>
    </citation>
    <scope>NUCLEOTIDE SEQUENCE [LARGE SCALE GENOMIC DNA]</scope>
</reference>
<dbReference type="NCBIfam" id="TIGR01590">
    <property type="entry name" value="yir-bir-cir_Pla"/>
    <property type="match status" value="1"/>
</dbReference>
<name>A0A6V7TI44_PLAVN</name>
<keyword evidence="2" id="KW-0472">Membrane</keyword>
<proteinExistence type="predicted"/>
<dbReference type="VEuPathDB" id="PlasmoDB:PVLDE_0502680"/>
<dbReference type="AlphaFoldDB" id="A0A6V7TI44"/>
<feature type="transmembrane region" description="Helical" evidence="2">
    <location>
        <begin position="298"/>
        <end position="316"/>
    </location>
</feature>
<feature type="compositionally biased region" description="Polar residues" evidence="1">
    <location>
        <begin position="251"/>
        <end position="277"/>
    </location>
</feature>
<sequence length="333" mass="38314">MANYNLKNAYYDIYMINDYFGENNKGQLTVNKKYKPIHNYCYIGNNSGFGNYRNYLEMTSCSVIYLLKTLKDKYNLEYDKLAEYAILWLSYKLSRSQKNKPAKLNDFYTNYILKNNHYNEKIKGGDSLTYMEIINKKKDLMNIKEISKFNIPFYILFYLNYVFHDEYLDRTGNSNLAKRFAKEFEELSKDSKNIEESLYNKILSTLSDDYNKLKNIYGNKKSCNLVSLPEIEPKKKPSENPAENSGKDSLDNSGKSVAQNIIGNSGESPVESSANGSEQILGQTLEVTSSSSSILNTLIPSLSIVSVIPVFLGIAYKTIYKKKIKKNKEEHEN</sequence>
<organism evidence="3 4">
    <name type="scientific">Plasmodium vinckei</name>
    <dbReference type="NCBI Taxonomy" id="5860"/>
    <lineage>
        <taxon>Eukaryota</taxon>
        <taxon>Sar</taxon>
        <taxon>Alveolata</taxon>
        <taxon>Apicomplexa</taxon>
        <taxon>Aconoidasida</taxon>
        <taxon>Haemosporida</taxon>
        <taxon>Plasmodiidae</taxon>
        <taxon>Plasmodium</taxon>
        <taxon>Plasmodium (Vinckeia)</taxon>
    </lineage>
</organism>
<dbReference type="EMBL" id="LR865435">
    <property type="protein sequence ID" value="CAD2114482.1"/>
    <property type="molecule type" value="Genomic_DNA"/>
</dbReference>
<protein>
    <submittedName>
        <fullName evidence="3">PIR protein CIR protein</fullName>
    </submittedName>
</protein>